<dbReference type="SUPFAM" id="SSF54427">
    <property type="entry name" value="NTF2-like"/>
    <property type="match status" value="1"/>
</dbReference>
<dbReference type="InterPro" id="IPR032710">
    <property type="entry name" value="NTF2-like_dom_sf"/>
</dbReference>
<dbReference type="InterPro" id="IPR037401">
    <property type="entry name" value="SnoaL-like"/>
</dbReference>
<evidence type="ECO:0000259" key="1">
    <source>
        <dbReference type="Pfam" id="PF12680"/>
    </source>
</evidence>
<dbReference type="AlphaFoldDB" id="A0A5M3VN11"/>
<keyword evidence="3" id="KW-1185">Reference proteome</keyword>
<evidence type="ECO:0000313" key="2">
    <source>
        <dbReference type="EMBL" id="GER98176.1"/>
    </source>
</evidence>
<accession>A0A5M3VN11</accession>
<gene>
    <name evidence="2" type="ORF">Acor_02380</name>
</gene>
<feature type="domain" description="SnoaL-like" evidence="1">
    <location>
        <begin position="29"/>
        <end position="122"/>
    </location>
</feature>
<dbReference type="Gene3D" id="3.10.450.50">
    <property type="match status" value="1"/>
</dbReference>
<reference evidence="2 3" key="1">
    <citation type="submission" date="2019-10" db="EMBL/GenBank/DDBJ databases">
        <title>Whole genome shotgun sequence of Acrocarpospora corrugata NBRC 13972.</title>
        <authorList>
            <person name="Ichikawa N."/>
            <person name="Kimura A."/>
            <person name="Kitahashi Y."/>
            <person name="Komaki H."/>
            <person name="Oguchi A."/>
        </authorList>
    </citation>
    <scope>NUCLEOTIDE SEQUENCE [LARGE SCALE GENOMIC DNA]</scope>
    <source>
        <strain evidence="2 3">NBRC 13972</strain>
    </source>
</reference>
<comment type="caution">
    <text evidence="2">The sequence shown here is derived from an EMBL/GenBank/DDBJ whole genome shotgun (WGS) entry which is preliminary data.</text>
</comment>
<proteinExistence type="predicted"/>
<name>A0A5M3VN11_9ACTN</name>
<protein>
    <recommendedName>
        <fullName evidence="1">SnoaL-like domain-containing protein</fullName>
    </recommendedName>
</protein>
<dbReference type="Proteomes" id="UP000334990">
    <property type="component" value="Unassembled WGS sequence"/>
</dbReference>
<organism evidence="2 3">
    <name type="scientific">Acrocarpospora corrugata</name>
    <dbReference type="NCBI Taxonomy" id="35763"/>
    <lineage>
        <taxon>Bacteria</taxon>
        <taxon>Bacillati</taxon>
        <taxon>Actinomycetota</taxon>
        <taxon>Actinomycetes</taxon>
        <taxon>Streptosporangiales</taxon>
        <taxon>Streptosporangiaceae</taxon>
        <taxon>Acrocarpospora</taxon>
    </lineage>
</organism>
<evidence type="ECO:0000313" key="3">
    <source>
        <dbReference type="Proteomes" id="UP000334990"/>
    </source>
</evidence>
<dbReference type="EMBL" id="BLAD01000035">
    <property type="protein sequence ID" value="GER98176.1"/>
    <property type="molecule type" value="Genomic_DNA"/>
</dbReference>
<dbReference type="RefSeq" id="WP_246238336.1">
    <property type="nucleotide sequence ID" value="NZ_BAAABN010000006.1"/>
</dbReference>
<dbReference type="Pfam" id="PF12680">
    <property type="entry name" value="SnoaL_2"/>
    <property type="match status" value="1"/>
</dbReference>
<sequence length="151" mass="16834">MPVSAFLGPREVFALMRQAWLGQIDSDPRLLAEDVVIETPFAPPGRPRRFEGRAEFLAFAAPQRENFPVRFEEVRDVVIHDTADPEVIVAEYTLAGVVTTTGHRASAPFVSVLRVRDGQTVHWREYQNPLAVAAALDRLPELFAAFTGDPH</sequence>